<keyword evidence="3" id="KW-1185">Reference proteome</keyword>
<keyword evidence="1" id="KW-0812">Transmembrane</keyword>
<evidence type="ECO:0000313" key="3">
    <source>
        <dbReference type="Proteomes" id="UP000308652"/>
    </source>
</evidence>
<accession>A0A5C3LXD2</accession>
<protein>
    <submittedName>
        <fullName evidence="2">Uncharacterized protein</fullName>
    </submittedName>
</protein>
<dbReference type="Proteomes" id="UP000308652">
    <property type="component" value="Unassembled WGS sequence"/>
</dbReference>
<organism evidence="2 3">
    <name type="scientific">Crucibulum laeve</name>
    <dbReference type="NCBI Taxonomy" id="68775"/>
    <lineage>
        <taxon>Eukaryota</taxon>
        <taxon>Fungi</taxon>
        <taxon>Dikarya</taxon>
        <taxon>Basidiomycota</taxon>
        <taxon>Agaricomycotina</taxon>
        <taxon>Agaricomycetes</taxon>
        <taxon>Agaricomycetidae</taxon>
        <taxon>Agaricales</taxon>
        <taxon>Agaricineae</taxon>
        <taxon>Nidulariaceae</taxon>
        <taxon>Crucibulum</taxon>
    </lineage>
</organism>
<gene>
    <name evidence="2" type="ORF">BDQ12DRAFT_684331</name>
</gene>
<evidence type="ECO:0000256" key="1">
    <source>
        <dbReference type="SAM" id="Phobius"/>
    </source>
</evidence>
<evidence type="ECO:0000313" key="2">
    <source>
        <dbReference type="EMBL" id="TFK37899.1"/>
    </source>
</evidence>
<dbReference type="EMBL" id="ML213605">
    <property type="protein sequence ID" value="TFK37899.1"/>
    <property type="molecule type" value="Genomic_DNA"/>
</dbReference>
<feature type="non-terminal residue" evidence="2">
    <location>
        <position position="193"/>
    </location>
</feature>
<keyword evidence="1" id="KW-0472">Membrane</keyword>
<dbReference type="AlphaFoldDB" id="A0A5C3LXD2"/>
<sequence length="193" mass="21278">MAPAITFSIPPRDHPDFWPIAYLAIFCAVLSMIIFVLIRFSSRGSDSESELESTFQFPQTPASSAGLLRTSNSMVWNGAGYTVAVSPNGGIHISSDSPYDNPYNAAMLHPNSSPSQVTSTSATAFTDSDPWEIRDRIQEVQYIAAQLRRALRTARSRQDGDINRGHIQTLRQRIIDLMEIEGLGSHRAENAPP</sequence>
<proteinExistence type="predicted"/>
<feature type="transmembrane region" description="Helical" evidence="1">
    <location>
        <begin position="20"/>
        <end position="38"/>
    </location>
</feature>
<name>A0A5C3LXD2_9AGAR</name>
<keyword evidence="1" id="KW-1133">Transmembrane helix</keyword>
<reference evidence="2 3" key="1">
    <citation type="journal article" date="2019" name="Nat. Ecol. Evol.">
        <title>Megaphylogeny resolves global patterns of mushroom evolution.</title>
        <authorList>
            <person name="Varga T."/>
            <person name="Krizsan K."/>
            <person name="Foldi C."/>
            <person name="Dima B."/>
            <person name="Sanchez-Garcia M."/>
            <person name="Sanchez-Ramirez S."/>
            <person name="Szollosi G.J."/>
            <person name="Szarkandi J.G."/>
            <person name="Papp V."/>
            <person name="Albert L."/>
            <person name="Andreopoulos W."/>
            <person name="Angelini C."/>
            <person name="Antonin V."/>
            <person name="Barry K.W."/>
            <person name="Bougher N.L."/>
            <person name="Buchanan P."/>
            <person name="Buyck B."/>
            <person name="Bense V."/>
            <person name="Catcheside P."/>
            <person name="Chovatia M."/>
            <person name="Cooper J."/>
            <person name="Damon W."/>
            <person name="Desjardin D."/>
            <person name="Finy P."/>
            <person name="Geml J."/>
            <person name="Haridas S."/>
            <person name="Hughes K."/>
            <person name="Justo A."/>
            <person name="Karasinski D."/>
            <person name="Kautmanova I."/>
            <person name="Kiss B."/>
            <person name="Kocsube S."/>
            <person name="Kotiranta H."/>
            <person name="LaButti K.M."/>
            <person name="Lechner B.E."/>
            <person name="Liimatainen K."/>
            <person name="Lipzen A."/>
            <person name="Lukacs Z."/>
            <person name="Mihaltcheva S."/>
            <person name="Morgado L.N."/>
            <person name="Niskanen T."/>
            <person name="Noordeloos M.E."/>
            <person name="Ohm R.A."/>
            <person name="Ortiz-Santana B."/>
            <person name="Ovrebo C."/>
            <person name="Racz N."/>
            <person name="Riley R."/>
            <person name="Savchenko A."/>
            <person name="Shiryaev A."/>
            <person name="Soop K."/>
            <person name="Spirin V."/>
            <person name="Szebenyi C."/>
            <person name="Tomsovsky M."/>
            <person name="Tulloss R.E."/>
            <person name="Uehling J."/>
            <person name="Grigoriev I.V."/>
            <person name="Vagvolgyi C."/>
            <person name="Papp T."/>
            <person name="Martin F.M."/>
            <person name="Miettinen O."/>
            <person name="Hibbett D.S."/>
            <person name="Nagy L.G."/>
        </authorList>
    </citation>
    <scope>NUCLEOTIDE SEQUENCE [LARGE SCALE GENOMIC DNA]</scope>
    <source>
        <strain evidence="2 3">CBS 166.37</strain>
    </source>
</reference>